<accession>A0AA96WHZ1</accession>
<evidence type="ECO:0000256" key="1">
    <source>
        <dbReference type="SAM" id="SignalP"/>
    </source>
</evidence>
<reference evidence="2" key="1">
    <citation type="submission" date="2020-05" db="EMBL/GenBank/DDBJ databases">
        <authorList>
            <person name="Zhu T."/>
            <person name="Keshari N."/>
            <person name="Lu X."/>
        </authorList>
    </citation>
    <scope>NUCLEOTIDE SEQUENCE</scope>
    <source>
        <strain evidence="2">NK1-12</strain>
    </source>
</reference>
<evidence type="ECO:0000313" key="2">
    <source>
        <dbReference type="EMBL" id="WNZ25449.1"/>
    </source>
</evidence>
<dbReference type="EMBL" id="CP053586">
    <property type="protein sequence ID" value="WNZ25449.1"/>
    <property type="molecule type" value="Genomic_DNA"/>
</dbReference>
<name>A0AA96WHZ1_9CYAN</name>
<organism evidence="2">
    <name type="scientific">Leptolyngbya sp. NK1-12</name>
    <dbReference type="NCBI Taxonomy" id="2547451"/>
    <lineage>
        <taxon>Bacteria</taxon>
        <taxon>Bacillati</taxon>
        <taxon>Cyanobacteriota</taxon>
        <taxon>Cyanophyceae</taxon>
        <taxon>Leptolyngbyales</taxon>
        <taxon>Leptolyngbyaceae</taxon>
        <taxon>Leptolyngbya group</taxon>
        <taxon>Leptolyngbya</taxon>
    </lineage>
</organism>
<sequence length="80" mass="8924">MKPSLLLSTLFLLSQPSLITTNAPTDPDRHPMQLMAQAPQPVRFIRSIQLESPRSSAQVNLTAELVQPKPIQPIRRIELG</sequence>
<feature type="signal peptide" evidence="1">
    <location>
        <begin position="1"/>
        <end position="19"/>
    </location>
</feature>
<feature type="chain" id="PRO_5041662019" evidence="1">
    <location>
        <begin position="20"/>
        <end position="80"/>
    </location>
</feature>
<keyword evidence="1" id="KW-0732">Signal</keyword>
<protein>
    <submittedName>
        <fullName evidence="2">Uncharacterized protein</fullName>
    </submittedName>
</protein>
<dbReference type="RefSeq" id="WP_316431595.1">
    <property type="nucleotide sequence ID" value="NZ_CP053586.1"/>
</dbReference>
<gene>
    <name evidence="2" type="ORF">HJG54_23060</name>
</gene>
<dbReference type="AlphaFoldDB" id="A0AA96WHZ1"/>
<proteinExistence type="predicted"/>